<keyword evidence="2" id="KW-1185">Reference proteome</keyword>
<proteinExistence type="predicted"/>
<accession>A0ABV2IW61</accession>
<name>A0ABV2IW61_9HYPH</name>
<comment type="caution">
    <text evidence="1">The sequence shown here is derived from an EMBL/GenBank/DDBJ whole genome shotgun (WGS) entry which is preliminary data.</text>
</comment>
<evidence type="ECO:0000313" key="1">
    <source>
        <dbReference type="EMBL" id="MET3612722.1"/>
    </source>
</evidence>
<gene>
    <name evidence="1" type="ORF">ABID16_001027</name>
</gene>
<evidence type="ECO:0000313" key="2">
    <source>
        <dbReference type="Proteomes" id="UP001549047"/>
    </source>
</evidence>
<protein>
    <submittedName>
        <fullName evidence="1">Uncharacterized protein</fullName>
    </submittedName>
</protein>
<dbReference type="RefSeq" id="WP_354555268.1">
    <property type="nucleotide sequence ID" value="NZ_JBEPMB010000001.1"/>
</dbReference>
<dbReference type="Proteomes" id="UP001549047">
    <property type="component" value="Unassembled WGS sequence"/>
</dbReference>
<sequence length="59" mass="6943">MSEEIVGRHEEQALLTGRDRFEAYGASSCRIFHEELAAREVTDDIHRAIREISDRRTRR</sequence>
<organism evidence="1 2">
    <name type="scientific">Rhizobium aquaticum</name>
    <dbReference type="NCBI Taxonomy" id="1549636"/>
    <lineage>
        <taxon>Bacteria</taxon>
        <taxon>Pseudomonadati</taxon>
        <taxon>Pseudomonadota</taxon>
        <taxon>Alphaproteobacteria</taxon>
        <taxon>Hyphomicrobiales</taxon>
        <taxon>Rhizobiaceae</taxon>
        <taxon>Rhizobium/Agrobacterium group</taxon>
        <taxon>Rhizobium</taxon>
    </lineage>
</organism>
<dbReference type="EMBL" id="JBEPMB010000001">
    <property type="protein sequence ID" value="MET3612722.1"/>
    <property type="molecule type" value="Genomic_DNA"/>
</dbReference>
<reference evidence="1 2" key="1">
    <citation type="submission" date="2024-06" db="EMBL/GenBank/DDBJ databases">
        <title>Genomic Encyclopedia of Type Strains, Phase IV (KMG-IV): sequencing the most valuable type-strain genomes for metagenomic binning, comparative biology and taxonomic classification.</title>
        <authorList>
            <person name="Goeker M."/>
        </authorList>
    </citation>
    <scope>NUCLEOTIDE SEQUENCE [LARGE SCALE GENOMIC DNA]</scope>
    <source>
        <strain evidence="1 2">DSM 29780</strain>
    </source>
</reference>